<dbReference type="SUPFAM" id="SSF50998">
    <property type="entry name" value="Quinoprotein alcohol dehydrogenase-like"/>
    <property type="match status" value="1"/>
</dbReference>
<dbReference type="Pfam" id="PF00400">
    <property type="entry name" value="WD40"/>
    <property type="match status" value="1"/>
</dbReference>
<accession>A0A9W6TPS6</accession>
<dbReference type="Proteomes" id="UP001165121">
    <property type="component" value="Unassembled WGS sequence"/>
</dbReference>
<evidence type="ECO:0000313" key="4">
    <source>
        <dbReference type="EMBL" id="GMF19706.1"/>
    </source>
</evidence>
<dbReference type="SMART" id="SM00320">
    <property type="entry name" value="WD40"/>
    <property type="match status" value="10"/>
</dbReference>
<dbReference type="AlphaFoldDB" id="A0A9W6TPS6"/>
<dbReference type="EMBL" id="BSXT01000171">
    <property type="protein sequence ID" value="GMF19706.1"/>
    <property type="molecule type" value="Genomic_DNA"/>
</dbReference>
<protein>
    <submittedName>
        <fullName evidence="4">Unnamed protein product</fullName>
    </submittedName>
</protein>
<evidence type="ECO:0000259" key="3">
    <source>
        <dbReference type="Pfam" id="PF13360"/>
    </source>
</evidence>
<dbReference type="InterPro" id="IPR011047">
    <property type="entry name" value="Quinoprotein_ADH-like_sf"/>
</dbReference>
<dbReference type="InterPro" id="IPR015943">
    <property type="entry name" value="WD40/YVTN_repeat-like_dom_sf"/>
</dbReference>
<evidence type="ECO:0000256" key="2">
    <source>
        <dbReference type="SAM" id="MobiDB-lite"/>
    </source>
</evidence>
<keyword evidence="1" id="KW-0853">WD repeat</keyword>
<dbReference type="GO" id="GO:0032040">
    <property type="term" value="C:small-subunit processome"/>
    <property type="evidence" value="ECO:0007669"/>
    <property type="project" value="TreeGrafter"/>
</dbReference>
<dbReference type="GO" id="GO:0000462">
    <property type="term" value="P:maturation of SSU-rRNA from tricistronic rRNA transcript (SSU-rRNA, 5.8S rRNA, LSU-rRNA)"/>
    <property type="evidence" value="ECO:0007669"/>
    <property type="project" value="InterPro"/>
</dbReference>
<dbReference type="InterPro" id="IPR002372">
    <property type="entry name" value="PQQ_rpt_dom"/>
</dbReference>
<proteinExistence type="predicted"/>
<gene>
    <name evidence="4" type="ORF">Pfra01_000213600</name>
</gene>
<dbReference type="Gene3D" id="2.130.10.10">
    <property type="entry name" value="YVTN repeat-like/Quinoprotein amine dehydrogenase"/>
    <property type="match status" value="3"/>
</dbReference>
<dbReference type="PANTHER" id="PTHR44163:SF1">
    <property type="entry name" value="U3 SMALL NUCLEOLAR RNA-ASSOCIATED PROTEIN 4 HOMOLOG"/>
    <property type="match status" value="1"/>
</dbReference>
<dbReference type="GO" id="GO:0030686">
    <property type="term" value="C:90S preribosome"/>
    <property type="evidence" value="ECO:0007669"/>
    <property type="project" value="InterPro"/>
</dbReference>
<organism evidence="4 5">
    <name type="scientific">Phytophthora fragariaefolia</name>
    <dbReference type="NCBI Taxonomy" id="1490495"/>
    <lineage>
        <taxon>Eukaryota</taxon>
        <taxon>Sar</taxon>
        <taxon>Stramenopiles</taxon>
        <taxon>Oomycota</taxon>
        <taxon>Peronosporomycetes</taxon>
        <taxon>Peronosporales</taxon>
        <taxon>Peronosporaceae</taxon>
        <taxon>Phytophthora</taxon>
    </lineage>
</organism>
<dbReference type="PANTHER" id="PTHR44163">
    <property type="entry name" value="U3 SMALL NUCLEOLAR RNA-ASSOCIATED PROTEIN 4 HOMOLOG"/>
    <property type="match status" value="1"/>
</dbReference>
<feature type="domain" description="Pyrrolo-quinoline quinone repeat" evidence="3">
    <location>
        <begin position="150"/>
        <end position="306"/>
    </location>
</feature>
<dbReference type="OrthoDB" id="8883818at2759"/>
<keyword evidence="5" id="KW-1185">Reference proteome</keyword>
<dbReference type="PROSITE" id="PS50082">
    <property type="entry name" value="WD_REPEATS_2"/>
    <property type="match status" value="1"/>
</dbReference>
<dbReference type="SUPFAM" id="SSF117289">
    <property type="entry name" value="Nucleoporin domain"/>
    <property type="match status" value="1"/>
</dbReference>
<dbReference type="FunFam" id="2.130.10.10:FF:003158">
    <property type="entry name" value="AGAP006092-PA"/>
    <property type="match status" value="1"/>
</dbReference>
<evidence type="ECO:0000256" key="1">
    <source>
        <dbReference type="PROSITE-ProRule" id="PRU00221"/>
    </source>
</evidence>
<feature type="repeat" description="WD" evidence="1">
    <location>
        <begin position="169"/>
        <end position="210"/>
    </location>
</feature>
<dbReference type="InterPro" id="IPR046351">
    <property type="entry name" value="UTP4"/>
</dbReference>
<evidence type="ECO:0000313" key="5">
    <source>
        <dbReference type="Proteomes" id="UP001165121"/>
    </source>
</evidence>
<feature type="compositionally biased region" description="Basic residues" evidence="2">
    <location>
        <begin position="1"/>
        <end position="13"/>
    </location>
</feature>
<sequence length="721" mass="78930">MTPKTAAHKKRKAQAPDHEPAAPHAGATLQVHRCRFVDWMPAAVHALSFNAAGDRLAVARASGDVELWRVGRKWHLQLVLAGSAQAQVSALCWASGEAGDRLFAASLDGTLWELDLLRLRKQHVTDSSGGPVWSMVLDAASQQLAVGCEDGRIRLFSIADGQLHFRKAFLTTGGRVVSLAWHAQAGKIFSGSEDGVIHCWNAASGRNESRITLESLAKQKSVVWALQVLDDLTLVSGDSSGNLSFWNAPTGTLLQKFSHLTADILAICVSESNDTLFASGVDNQVVEFRRSVAESGNSTWSYSYSHRGHSHDVRALALSWGANSVLVSGGIDTQLVWYRGNTFNVTRPVKIASMPYPRSIALANEERVLMVQKSTSLDLWRLATQSSATAAITQKHKLLLELNVGNALNLSCSALAPSAAFIACSNSKELKLFELDVKQDFLPKKVTTLPRSVAGPARVLAFSPDSTRLVIASASHQIRVLDLTKMEVLKTFQVATPAQSGEETASVPSPLVSLTISSDGQWLATGDASNNLSIYNLDSMQFYCHLPRPSEMHTNMGFNPSGKTLVVTLVSNSFVCYDVDTKGLSEWYRQNHQQFPKELVEGRSLKGMTFDPANPDFLYLYSQQSLYQINMGKQMDGSTKSPPKKTRRRAMSVGTESDGKNDATEGELVELEDGFCRVVNRYRPLSFVDFVAESEMIIVETPWLKVLSRLPGALHRHKYGK</sequence>
<feature type="region of interest" description="Disordered" evidence="2">
    <location>
        <begin position="632"/>
        <end position="664"/>
    </location>
</feature>
<dbReference type="GO" id="GO:0003723">
    <property type="term" value="F:RNA binding"/>
    <property type="evidence" value="ECO:0007669"/>
    <property type="project" value="TreeGrafter"/>
</dbReference>
<dbReference type="Pfam" id="PF13360">
    <property type="entry name" value="PQQ_2"/>
    <property type="match status" value="1"/>
</dbReference>
<name>A0A9W6TPS6_9STRA</name>
<feature type="region of interest" description="Disordered" evidence="2">
    <location>
        <begin position="1"/>
        <end position="23"/>
    </location>
</feature>
<dbReference type="GO" id="GO:0034455">
    <property type="term" value="C:t-UTP complex"/>
    <property type="evidence" value="ECO:0007669"/>
    <property type="project" value="TreeGrafter"/>
</dbReference>
<reference evidence="4" key="1">
    <citation type="submission" date="2023-04" db="EMBL/GenBank/DDBJ databases">
        <title>Phytophthora fragariaefolia NBRC 109709.</title>
        <authorList>
            <person name="Ichikawa N."/>
            <person name="Sato H."/>
            <person name="Tonouchi N."/>
        </authorList>
    </citation>
    <scope>NUCLEOTIDE SEQUENCE</scope>
    <source>
        <strain evidence="4">NBRC 109709</strain>
    </source>
</reference>
<dbReference type="InterPro" id="IPR001680">
    <property type="entry name" value="WD40_rpt"/>
</dbReference>
<comment type="caution">
    <text evidence="4">The sequence shown here is derived from an EMBL/GenBank/DDBJ whole genome shotgun (WGS) entry which is preliminary data.</text>
</comment>